<name>A0A1Q9G6A8_9GAMM</name>
<dbReference type="FunFam" id="1.10.287.950:FF:000001">
    <property type="entry name" value="Methyl-accepting chemotaxis sensory transducer"/>
    <property type="match status" value="1"/>
</dbReference>
<reference evidence="11 12" key="1">
    <citation type="submission" date="2016-09" db="EMBL/GenBank/DDBJ databases">
        <title>Photobacterium proteolyticum sp. nov. a protease producing bacterium isolated from ocean sediments of Laizhou Bay.</title>
        <authorList>
            <person name="Li Y."/>
        </authorList>
    </citation>
    <scope>NUCLEOTIDE SEQUENCE [LARGE SCALE GENOMIC DNA]</scope>
    <source>
        <strain evidence="11 12">13-12</strain>
    </source>
</reference>
<evidence type="ECO:0000259" key="9">
    <source>
        <dbReference type="PROSITE" id="PS50111"/>
    </source>
</evidence>
<dbReference type="STRING" id="1903952.BIT28_21075"/>
<feature type="domain" description="Methyl-accepting transducer" evidence="9">
    <location>
        <begin position="651"/>
        <end position="866"/>
    </location>
</feature>
<dbReference type="GO" id="GO:0007165">
    <property type="term" value="P:signal transduction"/>
    <property type="evidence" value="ECO:0007669"/>
    <property type="project" value="UniProtKB-KW"/>
</dbReference>
<dbReference type="Gene3D" id="1.10.287.950">
    <property type="entry name" value="Methyl-accepting chemotaxis protein"/>
    <property type="match status" value="1"/>
</dbReference>
<accession>A0A1Q9G6A8</accession>
<dbReference type="CDD" id="cd11386">
    <property type="entry name" value="MCP_signal"/>
    <property type="match status" value="1"/>
</dbReference>
<dbReference type="PROSITE" id="PS50111">
    <property type="entry name" value="CHEMOTAXIS_TRANSDUC_2"/>
    <property type="match status" value="1"/>
</dbReference>
<dbReference type="GO" id="GO:0006935">
    <property type="term" value="P:chemotaxis"/>
    <property type="evidence" value="ECO:0007669"/>
    <property type="project" value="UniProtKB-KW"/>
</dbReference>
<dbReference type="SMART" id="SM00304">
    <property type="entry name" value="HAMP"/>
    <property type="match status" value="1"/>
</dbReference>
<keyword evidence="8" id="KW-0812">Transmembrane</keyword>
<dbReference type="PANTHER" id="PTHR43531:SF11">
    <property type="entry name" value="METHYL-ACCEPTING CHEMOTAXIS PROTEIN 3"/>
    <property type="match status" value="1"/>
</dbReference>
<organism evidence="11 12">
    <name type="scientific">Photobacterium proteolyticum</name>
    <dbReference type="NCBI Taxonomy" id="1903952"/>
    <lineage>
        <taxon>Bacteria</taxon>
        <taxon>Pseudomonadati</taxon>
        <taxon>Pseudomonadota</taxon>
        <taxon>Gammaproteobacteria</taxon>
        <taxon>Vibrionales</taxon>
        <taxon>Vibrionaceae</taxon>
        <taxon>Photobacterium</taxon>
    </lineage>
</organism>
<feature type="compositionally biased region" description="Low complexity" evidence="7">
    <location>
        <begin position="673"/>
        <end position="689"/>
    </location>
</feature>
<gene>
    <name evidence="11" type="ORF">BIT28_21075</name>
</gene>
<dbReference type="InterPro" id="IPR004090">
    <property type="entry name" value="Chemotax_Me-accpt_rcpt"/>
</dbReference>
<feature type="region of interest" description="Disordered" evidence="7">
    <location>
        <begin position="673"/>
        <end position="720"/>
    </location>
</feature>
<evidence type="ECO:0000313" key="12">
    <source>
        <dbReference type="Proteomes" id="UP000186905"/>
    </source>
</evidence>
<feature type="compositionally biased region" description="Polar residues" evidence="7">
    <location>
        <begin position="690"/>
        <end position="699"/>
    </location>
</feature>
<evidence type="ECO:0000256" key="5">
    <source>
        <dbReference type="PROSITE-ProRule" id="PRU00284"/>
    </source>
</evidence>
<evidence type="ECO:0000256" key="3">
    <source>
        <dbReference type="ARBA" id="ARBA00023224"/>
    </source>
</evidence>
<dbReference type="EMBL" id="MJIL01000101">
    <property type="protein sequence ID" value="OLQ69472.1"/>
    <property type="molecule type" value="Genomic_DNA"/>
</dbReference>
<evidence type="ECO:0000256" key="8">
    <source>
        <dbReference type="SAM" id="Phobius"/>
    </source>
</evidence>
<dbReference type="GO" id="GO:0005886">
    <property type="term" value="C:plasma membrane"/>
    <property type="evidence" value="ECO:0007669"/>
    <property type="project" value="TreeGrafter"/>
</dbReference>
<dbReference type="Pfam" id="PF00672">
    <property type="entry name" value="HAMP"/>
    <property type="match status" value="1"/>
</dbReference>
<evidence type="ECO:0000256" key="2">
    <source>
        <dbReference type="ARBA" id="ARBA00022500"/>
    </source>
</evidence>
<keyword evidence="3 5" id="KW-0807">Transducer</keyword>
<dbReference type="InterPro" id="IPR051310">
    <property type="entry name" value="MCP_chemotaxis"/>
</dbReference>
<proteinExistence type="inferred from homology"/>
<dbReference type="CDD" id="cd06225">
    <property type="entry name" value="HAMP"/>
    <property type="match status" value="1"/>
</dbReference>
<feature type="coiled-coil region" evidence="6">
    <location>
        <begin position="844"/>
        <end position="875"/>
    </location>
</feature>
<dbReference type="Gene3D" id="3.30.450.20">
    <property type="entry name" value="PAS domain"/>
    <property type="match status" value="1"/>
</dbReference>
<dbReference type="InterPro" id="IPR003660">
    <property type="entry name" value="HAMP_dom"/>
</dbReference>
<feature type="domain" description="HAMP" evidence="10">
    <location>
        <begin position="594"/>
        <end position="646"/>
    </location>
</feature>
<dbReference type="PANTHER" id="PTHR43531">
    <property type="entry name" value="PROTEIN ICFG"/>
    <property type="match status" value="1"/>
</dbReference>
<keyword evidence="8" id="KW-1133">Transmembrane helix</keyword>
<dbReference type="InterPro" id="IPR004089">
    <property type="entry name" value="MCPsignal_dom"/>
</dbReference>
<keyword evidence="6" id="KW-0175">Coiled coil</keyword>
<dbReference type="PROSITE" id="PS50885">
    <property type="entry name" value="HAMP"/>
    <property type="match status" value="1"/>
</dbReference>
<dbReference type="AlphaFoldDB" id="A0A1Q9G6A8"/>
<protein>
    <recommendedName>
        <fullName evidence="13">Chemotaxis protein</fullName>
    </recommendedName>
</protein>
<feature type="transmembrane region" description="Helical" evidence="8">
    <location>
        <begin position="570"/>
        <end position="593"/>
    </location>
</feature>
<dbReference type="SMART" id="SM00283">
    <property type="entry name" value="MA"/>
    <property type="match status" value="1"/>
</dbReference>
<dbReference type="Pfam" id="PF00015">
    <property type="entry name" value="MCPsignal"/>
    <property type="match status" value="1"/>
</dbReference>
<keyword evidence="8" id="KW-0472">Membrane</keyword>
<dbReference type="OrthoDB" id="9806704at2"/>
<dbReference type="GO" id="GO:0004888">
    <property type="term" value="F:transmembrane signaling receptor activity"/>
    <property type="evidence" value="ECO:0007669"/>
    <property type="project" value="InterPro"/>
</dbReference>
<evidence type="ECO:0000256" key="1">
    <source>
        <dbReference type="ARBA" id="ARBA00004370"/>
    </source>
</evidence>
<dbReference type="SUPFAM" id="SSF58104">
    <property type="entry name" value="Methyl-accepting chemotaxis protein (MCP) signaling domain"/>
    <property type="match status" value="1"/>
</dbReference>
<dbReference type="PRINTS" id="PR00260">
    <property type="entry name" value="CHEMTRNSDUCR"/>
</dbReference>
<evidence type="ECO:0000256" key="6">
    <source>
        <dbReference type="SAM" id="Coils"/>
    </source>
</evidence>
<evidence type="ECO:0000256" key="7">
    <source>
        <dbReference type="SAM" id="MobiDB-lite"/>
    </source>
</evidence>
<comment type="caution">
    <text evidence="11">The sequence shown here is derived from an EMBL/GenBank/DDBJ whole genome shotgun (WGS) entry which is preliminary data.</text>
</comment>
<evidence type="ECO:0000259" key="10">
    <source>
        <dbReference type="PROSITE" id="PS50885"/>
    </source>
</evidence>
<keyword evidence="2" id="KW-0145">Chemotaxis</keyword>
<evidence type="ECO:0000313" key="11">
    <source>
        <dbReference type="EMBL" id="OLQ69472.1"/>
    </source>
</evidence>
<evidence type="ECO:0008006" key="13">
    <source>
        <dbReference type="Google" id="ProtNLM"/>
    </source>
</evidence>
<keyword evidence="12" id="KW-1185">Reference proteome</keyword>
<sequence length="931" mass="99857">MLRFSDIRMRPKLIGLFLLVSLIPLAIVVFIAVKAAADALTTESNHQLIAMRDVKKSQLESYFAERQSDLGVLIDTVDTLRTNTLNKLHAAKESKRAQIEGHFSALQDDIVILAESDAASEALIGFDIAYRNAGLQAGGVDWQAVDSQYGAWLTRYTEHYGFYDLFLVNVDGEVVYSVTQEADLGQNIKSGPLRDSGIGRLFSKAQSGVAIEDFSPYAPSNNQQSAFIGAPVIVNEELLGVLIMQIPTEGIDAIMHRDDNLGEMVETYLVGQYSGSNTLRSNFIGTDGTEHQIGMPANDLFVEESLAGKVVDGAYTDQSGRLLMVSASPLEIYGLNWALVSAMDLEQAFISIKPGETTDFLANYSQKYGYYDLFLIHPDGEVFYSVSHEADYKSNMVDGKYADSNLGQLVRQVLQTRQYGLVDFAPYAPSNDEPAAFIAQPLIEHGDIELVVAIQLPLEAVNTIMQQRSGMGATGETYLVGMDKRMRSDSFLDQEGRSVKASFAGTIARNGVDTQASSAALGGETGIARIQDYNGNNVLSAYTRVDVGDTHWALLAEVDVAEVNEPIDNLLMMVGIVIAVAVILIVLVAMMVASTITRPLATALQVADAMANGDLNSKIETSSKDETGQLLSRMGHMSNQLRQIVGDVNSNANGLASASEEISATAQSLSQAASEQAASVEETSASQEQIAASVQQNAENAKVTDDRATKASSQAAEGGRAVSETVVAMKEIAEKISIIEDIAYQTNLLALNAAIEAARAGEHGKGFAVVAAEVRKLAERSQVAAQEISNQAGSSVQVAEQAGHLLDEIVPSITKTAELVQEIAATSDEQASGVTQISVAMGQMDQVTQQNASASEELASTAEEMSAQAEQLQQLMSFFTINESPAVAPAPHTANVAGKRTVVPSALAPKKPAKKLESRHQEIIEEDFEAF</sequence>
<dbReference type="Proteomes" id="UP000186905">
    <property type="component" value="Unassembled WGS sequence"/>
</dbReference>
<evidence type="ECO:0000256" key="4">
    <source>
        <dbReference type="ARBA" id="ARBA00029447"/>
    </source>
</evidence>
<comment type="subcellular location">
    <subcellularLocation>
        <location evidence="1">Membrane</location>
    </subcellularLocation>
</comment>
<comment type="similarity">
    <text evidence="4">Belongs to the methyl-accepting chemotaxis (MCP) protein family.</text>
</comment>